<gene>
    <name evidence="2" type="ORF">AL504_30835</name>
</gene>
<dbReference type="RefSeq" id="WP_061074235.1">
    <property type="nucleotide sequence ID" value="NZ_CP014060.2"/>
</dbReference>
<name>A0A0X8P531_ALCXX</name>
<protein>
    <submittedName>
        <fullName evidence="2">Uncharacterized protein</fullName>
    </submittedName>
</protein>
<dbReference type="Proteomes" id="UP000060602">
    <property type="component" value="Chromosome"/>
</dbReference>
<evidence type="ECO:0000256" key="1">
    <source>
        <dbReference type="SAM" id="SignalP"/>
    </source>
</evidence>
<feature type="chain" id="PRO_5007069321" evidence="1">
    <location>
        <begin position="25"/>
        <end position="195"/>
    </location>
</feature>
<sequence length="195" mass="21073">MTRRLSPIALPLIAALLAPACALAANVAAQPNPQARQRVDLSVRIEGAPGPFERVDGHADYRVENPACVPLTAVTGATVVPEQHVPLNFTRTAEGDYRTDIVLDRFLDEDYFGQGPCHWALVGVVADLHHDQVDFSPSIGQADVLAGREVARYFSARSYAHAGQPRIDIGADNPAAYNDPRSAFLVRLRAAPSNR</sequence>
<accession>A0A0X8P531</accession>
<dbReference type="EMBL" id="CP014060">
    <property type="protein sequence ID" value="AMG40000.1"/>
    <property type="molecule type" value="Genomic_DNA"/>
</dbReference>
<keyword evidence="1" id="KW-0732">Signal</keyword>
<reference evidence="3" key="1">
    <citation type="submission" date="2015-12" db="EMBL/GenBank/DDBJ databases">
        <title>FDA dAtabase for Regulatory Grade micrObial Sequences (FDA-ARGOS): Supporting development and validation of Infectious Disease Dx tests.</title>
        <authorList>
            <person name="Case J."/>
            <person name="Tallon L."/>
            <person name="Sadzewicz L."/>
            <person name="Sengamalay N."/>
            <person name="Ott S."/>
            <person name="Godinez A."/>
            <person name="Nagaraj S."/>
            <person name="Nadendla S."/>
            <person name="Sichtig H."/>
        </authorList>
    </citation>
    <scope>NUCLEOTIDE SEQUENCE [LARGE SCALE GENOMIC DNA]</scope>
    <source>
        <strain evidence="3">FDAARGOS_147</strain>
    </source>
</reference>
<evidence type="ECO:0000313" key="2">
    <source>
        <dbReference type="EMBL" id="AMG40000.1"/>
    </source>
</evidence>
<proteinExistence type="predicted"/>
<dbReference type="AlphaFoldDB" id="A0A0X8P531"/>
<evidence type="ECO:0000313" key="3">
    <source>
        <dbReference type="Proteomes" id="UP000060602"/>
    </source>
</evidence>
<feature type="signal peptide" evidence="1">
    <location>
        <begin position="1"/>
        <end position="24"/>
    </location>
</feature>
<organism evidence="2 3">
    <name type="scientific">Alcaligenes xylosoxydans xylosoxydans</name>
    <name type="common">Achromobacter xylosoxidans</name>
    <dbReference type="NCBI Taxonomy" id="85698"/>
    <lineage>
        <taxon>Bacteria</taxon>
        <taxon>Pseudomonadati</taxon>
        <taxon>Pseudomonadota</taxon>
        <taxon>Betaproteobacteria</taxon>
        <taxon>Burkholderiales</taxon>
        <taxon>Alcaligenaceae</taxon>
        <taxon>Achromobacter</taxon>
    </lineage>
</organism>